<dbReference type="AlphaFoldDB" id="A0A1G4JHI4"/>
<reference evidence="2" key="1">
    <citation type="submission" date="2016-03" db="EMBL/GenBank/DDBJ databases">
        <authorList>
            <person name="Devillers Hugo."/>
        </authorList>
    </citation>
    <scope>NUCLEOTIDE SEQUENCE [LARGE SCALE GENOMIC DNA]</scope>
</reference>
<sequence>METDCSVDRVINDILESLKISSVESSDSDTPKNPSLKYCDIIQLQCPCRGIFLEKYEEVLTEIRVLGAWNEKEPILASLVNEEAIIELDFEFYEDPEKIHRCRLLEKGVKKYLENKRLQEINAPAELGVLTCLSLALQLDWEIEILRNTCIMPAKEKYIRAPPHCFNGEVVLLFRPWKTKDAFGGLGRNLYQKIKKCLLDHFCLSEVEKWPDVYTRRVANETMIVILLEGELVIMSHDKGWNRYVLESLQAFSMVLKEISGPQTQSRASVLLQIAGMEIEYVKGTLMNIRIETKIKEIYSKLKCFSLYQKFGSHSTPVPGIGNHDEYQESSGKTAPPEEVLRLQELIRFFIIASNTCRFEISFYVDYLLKNFDKPTRDIIGKAGDLMQYLWSTKHRCLCWEKSNVAGPIQLDAFADASSFVKKDWSDVTLGYYFKINSNAMGGVSEKVTSTEWTIEKLEIFAIYRSLTRLNDVNVFLRHLGYDNVTSITSDSKSALNIVKFTDFAVHDKFYEEILVRIKELDRKLNLRYKFIRSKENFADLLTKPLKSGHFESLVCDYFSSHR</sequence>
<dbReference type="EMBL" id="LT598448">
    <property type="protein sequence ID" value="SCU89849.1"/>
    <property type="molecule type" value="Genomic_DNA"/>
</dbReference>
<organism evidence="1 2">
    <name type="scientific">Lachancea nothofagi CBS 11611</name>
    <dbReference type="NCBI Taxonomy" id="1266666"/>
    <lineage>
        <taxon>Eukaryota</taxon>
        <taxon>Fungi</taxon>
        <taxon>Dikarya</taxon>
        <taxon>Ascomycota</taxon>
        <taxon>Saccharomycotina</taxon>
        <taxon>Saccharomycetes</taxon>
        <taxon>Saccharomycetales</taxon>
        <taxon>Saccharomycetaceae</taxon>
        <taxon>Lachancea</taxon>
    </lineage>
</organism>
<protein>
    <submittedName>
        <fullName evidence="1">LANO_0D06678g1_1</fullName>
    </submittedName>
</protein>
<evidence type="ECO:0000313" key="1">
    <source>
        <dbReference type="EMBL" id="SCU89849.1"/>
    </source>
</evidence>
<dbReference type="Proteomes" id="UP000189911">
    <property type="component" value="Chromosome D"/>
</dbReference>
<evidence type="ECO:0000313" key="2">
    <source>
        <dbReference type="Proteomes" id="UP000189911"/>
    </source>
</evidence>
<keyword evidence="2" id="KW-1185">Reference proteome</keyword>
<accession>A0A1G4JHI4</accession>
<proteinExistence type="predicted"/>
<dbReference type="OrthoDB" id="5423336at2759"/>
<name>A0A1G4JHI4_9SACH</name>
<gene>
    <name evidence="1" type="ORF">LANO_0D06678G</name>
</gene>